<proteinExistence type="inferred from homology"/>
<dbReference type="AlphaFoldDB" id="M4V8E6"/>
<name>M4V8E6_9BACT</name>
<dbReference type="InterPro" id="IPR023370">
    <property type="entry name" value="TrmO-like_N"/>
</dbReference>
<evidence type="ECO:0000259" key="3">
    <source>
        <dbReference type="PROSITE" id="PS51668"/>
    </source>
</evidence>
<dbReference type="CDD" id="cd09281">
    <property type="entry name" value="UPF0066"/>
    <property type="match status" value="1"/>
</dbReference>
<dbReference type="Pfam" id="PF01980">
    <property type="entry name" value="TrmO_N"/>
    <property type="match status" value="1"/>
</dbReference>
<dbReference type="HOGENOM" id="CLU_013458_3_0_7"/>
<dbReference type="PROSITE" id="PS51668">
    <property type="entry name" value="TSAA_2"/>
    <property type="match status" value="1"/>
</dbReference>
<dbReference type="PATRIC" id="fig|1184267.3.peg.1470"/>
<dbReference type="InterPro" id="IPR023368">
    <property type="entry name" value="UPF0066_cons_site"/>
</dbReference>
<dbReference type="Gene3D" id="2.40.30.70">
    <property type="entry name" value="YaeB-like"/>
    <property type="match status" value="1"/>
</dbReference>
<evidence type="ECO:0000256" key="2">
    <source>
        <dbReference type="ARBA" id="ARBA00033753"/>
    </source>
</evidence>
<dbReference type="PANTHER" id="PTHR12818">
    <property type="entry name" value="TRNA (ADENINE(37)-N6)-METHYLTRANSFERASE"/>
    <property type="match status" value="1"/>
</dbReference>
<evidence type="ECO:0000256" key="1">
    <source>
        <dbReference type="ARBA" id="ARBA00022691"/>
    </source>
</evidence>
<dbReference type="STRING" id="1184267.A11Q_1451"/>
<dbReference type="KEGG" id="bex:A11Q_1451"/>
<evidence type="ECO:0000313" key="4">
    <source>
        <dbReference type="EMBL" id="AGH95667.1"/>
    </source>
</evidence>
<dbReference type="OrthoDB" id="5290300at2"/>
<keyword evidence="5" id="KW-1185">Reference proteome</keyword>
<protein>
    <recommendedName>
        <fullName evidence="3">TsaA-like domain-containing protein</fullName>
    </recommendedName>
</protein>
<organism evidence="4 5">
    <name type="scientific">Pseudobdellovibrio exovorus JSS</name>
    <dbReference type="NCBI Taxonomy" id="1184267"/>
    <lineage>
        <taxon>Bacteria</taxon>
        <taxon>Pseudomonadati</taxon>
        <taxon>Bdellovibrionota</taxon>
        <taxon>Bdellovibrionia</taxon>
        <taxon>Bdellovibrionales</taxon>
        <taxon>Pseudobdellovibrionaceae</taxon>
        <taxon>Pseudobdellovibrio</taxon>
    </lineage>
</organism>
<dbReference type="Gene3D" id="3.30.2310.20">
    <property type="entry name" value="RelE-like"/>
    <property type="match status" value="1"/>
</dbReference>
<dbReference type="InterPro" id="IPR036413">
    <property type="entry name" value="YaeB-like_sf"/>
</dbReference>
<dbReference type="EMBL" id="CP003537">
    <property type="protein sequence ID" value="AGH95667.1"/>
    <property type="molecule type" value="Genomic_DNA"/>
</dbReference>
<dbReference type="PANTHER" id="PTHR12818:SF0">
    <property type="entry name" value="TRNA (ADENINE(37)-N6)-METHYLTRANSFERASE"/>
    <property type="match status" value="1"/>
</dbReference>
<dbReference type="RefSeq" id="WP_015470157.1">
    <property type="nucleotide sequence ID" value="NC_020813.1"/>
</dbReference>
<dbReference type="eggNOG" id="COG1720">
    <property type="taxonomic scope" value="Bacteria"/>
</dbReference>
<dbReference type="NCBIfam" id="TIGR00104">
    <property type="entry name" value="tRNA_TsaA"/>
    <property type="match status" value="1"/>
</dbReference>
<dbReference type="InterPro" id="IPR040372">
    <property type="entry name" value="YaeB-like"/>
</dbReference>
<sequence length="252" mass="29189">MILKPIGYFKSQQKESYQAGRQPDPLGLHGTIQLSSGENYEQALQDLIGCSHIWLIFGFHHNPNWKPLVQTPRSDRKIGVFATRAPYRPNPIGLSLVKLIDIKNLEIEVGENDLLDGSPIYDIKPYHPEHDVAEDAHIEWLESSLVQKHQISFSPLVESQLEFLEGHGLRELKAFILRQLEYDPTNSDKKRVTSNGHYWTLAYRTWRIDFSLSEKQIGILSIRSGYTDEELQDLNTDTYQDKETHRLFSREF</sequence>
<dbReference type="Proteomes" id="UP000012040">
    <property type="component" value="Chromosome"/>
</dbReference>
<dbReference type="InterPro" id="IPR036414">
    <property type="entry name" value="YaeB_N_sf"/>
</dbReference>
<dbReference type="SUPFAM" id="SSF118196">
    <property type="entry name" value="YaeB-like"/>
    <property type="match status" value="1"/>
</dbReference>
<feature type="domain" description="TsaA-like" evidence="3">
    <location>
        <begin position="3"/>
        <end position="135"/>
    </location>
</feature>
<dbReference type="PROSITE" id="PS01318">
    <property type="entry name" value="TSAA_1"/>
    <property type="match status" value="1"/>
</dbReference>
<reference evidence="4 5" key="1">
    <citation type="journal article" date="2013" name="ISME J.">
        <title>By their genes ye shall know them: genomic signatures of predatory bacteria.</title>
        <authorList>
            <person name="Pasternak Z."/>
            <person name="Pietrokovski S."/>
            <person name="Rotem O."/>
            <person name="Gophna U."/>
            <person name="Lurie-Weinberger M.N."/>
            <person name="Jurkevitch E."/>
        </authorList>
    </citation>
    <scope>NUCLEOTIDE SEQUENCE [LARGE SCALE GENOMIC DNA]</scope>
    <source>
        <strain evidence="4 5">JSS</strain>
    </source>
</reference>
<evidence type="ECO:0000313" key="5">
    <source>
        <dbReference type="Proteomes" id="UP000012040"/>
    </source>
</evidence>
<accession>M4V8E6</accession>
<keyword evidence="1" id="KW-0949">S-adenosyl-L-methionine</keyword>
<dbReference type="InterPro" id="IPR035093">
    <property type="entry name" value="RelE/ParE_toxin_dom_sf"/>
</dbReference>
<comment type="similarity">
    <text evidence="2">Belongs to the tRNA methyltransferase O family.</text>
</comment>
<gene>
    <name evidence="4" type="ORF">A11Q_1451</name>
</gene>